<dbReference type="AlphaFoldDB" id="A0A2Z2M4W3"/>
<accession>A0A2Z2M4W3</accession>
<dbReference type="OrthoDB" id="86149at2157"/>
<protein>
    <submittedName>
        <fullName evidence="1">Uncharacterized protein</fullName>
    </submittedName>
</protein>
<evidence type="ECO:0000313" key="2">
    <source>
        <dbReference type="Proteomes" id="UP000250134"/>
    </source>
</evidence>
<dbReference type="GeneID" id="33332126"/>
<dbReference type="KEGG" id="tgg:A3K92_06200"/>
<reference evidence="1 2" key="1">
    <citation type="submission" date="2016-03" db="EMBL/GenBank/DDBJ databases">
        <title>Complete genome sequence of Thermococcus gorgonarius.</title>
        <authorList>
            <person name="Oger P.M."/>
        </authorList>
    </citation>
    <scope>NUCLEOTIDE SEQUENCE [LARGE SCALE GENOMIC DNA]</scope>
    <source>
        <strain evidence="1 2">W-12</strain>
    </source>
</reference>
<keyword evidence="2" id="KW-1185">Reference proteome</keyword>
<organism evidence="1 2">
    <name type="scientific">Thermococcus gorgonarius</name>
    <dbReference type="NCBI Taxonomy" id="71997"/>
    <lineage>
        <taxon>Archaea</taxon>
        <taxon>Methanobacteriati</taxon>
        <taxon>Methanobacteriota</taxon>
        <taxon>Thermococci</taxon>
        <taxon>Thermococcales</taxon>
        <taxon>Thermococcaceae</taxon>
        <taxon>Thermococcus</taxon>
    </lineage>
</organism>
<dbReference type="EMBL" id="CP014855">
    <property type="protein sequence ID" value="ASJ01100.1"/>
    <property type="molecule type" value="Genomic_DNA"/>
</dbReference>
<dbReference type="RefSeq" id="WP_088885439.1">
    <property type="nucleotide sequence ID" value="NZ_CP014855.1"/>
</dbReference>
<gene>
    <name evidence="1" type="ORF">A3K92_06200</name>
</gene>
<dbReference type="Proteomes" id="UP000250134">
    <property type="component" value="Chromosome"/>
</dbReference>
<proteinExistence type="predicted"/>
<evidence type="ECO:0000313" key="1">
    <source>
        <dbReference type="EMBL" id="ASJ01100.1"/>
    </source>
</evidence>
<name>A0A2Z2M4W3_THEGO</name>
<sequence>MLDKRYLTLVVVTAILASLILLQGEKPSGESFIGVCVKSYDSFSVLFDGNRTVLIDRNLDEGKLYLLRGRLRNSENRLWMDVSEVKALEVLPRWLQRVKGSYWVRNGNPYLIAPEWIKLSKPLAIEKGSIVEVSGIFYNGVFHPVKIQNSKQPTKELKSGFPAEIRGVVLSVSSPAVLWNGTTKIYLYLPYGTKLKLGEMVKVLGIVKITSRINVYVDSKEDVNHLGYPNPVGINGSKTGDLVRGICKVTKPMKSGLRLNCTELRLLGFSARTGDETEILALNTGSTLKCIDCRISRPRESLPNSLCSFREGETAKIRGRVSWVRRYSNGFSLANITSESCWVLLKLPKSLGVDVNTREVVTAYGTFVTYRGMPALQPWSGDDVCSGNC</sequence>